<dbReference type="SUPFAM" id="SSF51735">
    <property type="entry name" value="NAD(P)-binding Rossmann-fold domains"/>
    <property type="match status" value="1"/>
</dbReference>
<dbReference type="Proteomes" id="UP001148482">
    <property type="component" value="Unassembled WGS sequence"/>
</dbReference>
<dbReference type="Gene3D" id="3.40.50.720">
    <property type="entry name" value="NAD(P)-binding Rossmann-like Domain"/>
    <property type="match status" value="1"/>
</dbReference>
<keyword evidence="3" id="KW-1185">Reference proteome</keyword>
<name>A0A9X3CY31_9FLAO</name>
<accession>A0A9X3CY31</accession>
<evidence type="ECO:0000313" key="3">
    <source>
        <dbReference type="Proteomes" id="UP001148482"/>
    </source>
</evidence>
<feature type="non-terminal residue" evidence="2">
    <location>
        <position position="1"/>
    </location>
</feature>
<evidence type="ECO:0000313" key="2">
    <source>
        <dbReference type="EMBL" id="MCX2838795.1"/>
    </source>
</evidence>
<dbReference type="EC" id="4.2.1.47" evidence="2"/>
<gene>
    <name evidence="2" type="ORF">OQ279_11625</name>
</gene>
<dbReference type="InterPro" id="IPR036291">
    <property type="entry name" value="NAD(P)-bd_dom_sf"/>
</dbReference>
<evidence type="ECO:0000259" key="1">
    <source>
        <dbReference type="Pfam" id="PF16363"/>
    </source>
</evidence>
<proteinExistence type="predicted"/>
<keyword evidence="2" id="KW-0456">Lyase</keyword>
<dbReference type="GO" id="GO:0008446">
    <property type="term" value="F:GDP-mannose 4,6-dehydratase activity"/>
    <property type="evidence" value="ECO:0007669"/>
    <property type="project" value="UniProtKB-EC"/>
</dbReference>
<reference evidence="2" key="1">
    <citation type="submission" date="2022-11" db="EMBL/GenBank/DDBJ databases">
        <title>Salinimicrobium profundisediminis sp. nov., isolated from deep-sea sediment of the Mariana Trench.</title>
        <authorList>
            <person name="Fu H."/>
        </authorList>
    </citation>
    <scope>NUCLEOTIDE SEQUENCE</scope>
    <source>
        <strain evidence="2">MT39</strain>
    </source>
</reference>
<dbReference type="SUPFAM" id="SSF51445">
    <property type="entry name" value="(Trans)glycosidases"/>
    <property type="match status" value="1"/>
</dbReference>
<dbReference type="Pfam" id="PF16363">
    <property type="entry name" value="GDP_Man_Dehyd"/>
    <property type="match status" value="1"/>
</dbReference>
<dbReference type="AlphaFoldDB" id="A0A9X3CY31"/>
<protein>
    <submittedName>
        <fullName evidence="2">GDP-mannose 4,6-dehydratase</fullName>
        <ecNumber evidence="2">4.2.1.47</ecNumber>
    </submittedName>
</protein>
<dbReference type="EMBL" id="JAPJDA010000018">
    <property type="protein sequence ID" value="MCX2838795.1"/>
    <property type="molecule type" value="Genomic_DNA"/>
</dbReference>
<dbReference type="Gene3D" id="3.20.20.80">
    <property type="entry name" value="Glycosidases"/>
    <property type="match status" value="1"/>
</dbReference>
<comment type="caution">
    <text evidence="2">The sequence shown here is derived from an EMBL/GenBank/DDBJ whole genome shotgun (WGS) entry which is preliminary data.</text>
</comment>
<organism evidence="2 3">
    <name type="scientific">Salinimicrobium profundisediminis</name>
    <dbReference type="NCBI Taxonomy" id="2994553"/>
    <lineage>
        <taxon>Bacteria</taxon>
        <taxon>Pseudomonadati</taxon>
        <taxon>Bacteroidota</taxon>
        <taxon>Flavobacteriia</taxon>
        <taxon>Flavobacteriales</taxon>
        <taxon>Flavobacteriaceae</taxon>
        <taxon>Salinimicrobium</taxon>
    </lineage>
</organism>
<sequence length="545" mass="62715">DFTLDYSWNKFSTMIGMAAHWAQKRGKKTLLGGMSPIDPNWMQMMIEQKVLDHIDAVGIHGFPHVFDQQWKGWDVNIKCIKEVMEKFGYSKEIWISEAGFSTWQNDEVKQYQEFKNVLNADADRIYWYSLKDLDPVNSTVGGFHLDEREYHFGLKKTDETKKLLYKLLEKNGLEQVKHQDYIQKQYRVKTDEKYTLITGGAGFIGTNLASRFLSEGKKVMIYDSLFRDGVEENLQWLQKEYGDKLIIQISDINETRILQECVNHASEVFHLCAQVAVTSSVTNPIHDFNVNLNGTFHLLEAIRKSEHQPSLIFTSTNKVYGNLQDVKMVENETRFYPADSKIKEYGINEKIPLDFHSPYGCSKGAADQYILDYSRTYGLKTAVFRMSCIYGPHQFGTEDQGWVAHFLISALEDKPITIYGNGKQVRDILFVEDLIDAFMLAHKNIDKLAGQVFNIGGGPQNTVSLLEILNTIREKAGKEMNVSFEDWRTGDQFYYVSNTSKFKEATGWQPKYSVDKGVEHLLKWLCENRNIELPANLNPTKEIAI</sequence>
<dbReference type="InterPro" id="IPR016040">
    <property type="entry name" value="NAD(P)-bd_dom"/>
</dbReference>
<dbReference type="InterPro" id="IPR017853">
    <property type="entry name" value="GH"/>
</dbReference>
<feature type="domain" description="NAD(P)-binding" evidence="1">
    <location>
        <begin position="196"/>
        <end position="520"/>
    </location>
</feature>
<dbReference type="RefSeq" id="WP_266070097.1">
    <property type="nucleotide sequence ID" value="NZ_JAPJDA010000018.1"/>
</dbReference>
<dbReference type="PANTHER" id="PTHR43000">
    <property type="entry name" value="DTDP-D-GLUCOSE 4,6-DEHYDRATASE-RELATED"/>
    <property type="match status" value="1"/>
</dbReference>